<reference evidence="6 7" key="1">
    <citation type="journal article" date="2020" name="ISME J.">
        <title>Uncovering the hidden diversity of litter-decomposition mechanisms in mushroom-forming fungi.</title>
        <authorList>
            <person name="Floudas D."/>
            <person name="Bentzer J."/>
            <person name="Ahren D."/>
            <person name="Johansson T."/>
            <person name="Persson P."/>
            <person name="Tunlid A."/>
        </authorList>
    </citation>
    <scope>NUCLEOTIDE SEQUENCE [LARGE SCALE GENOMIC DNA]</scope>
    <source>
        <strain evidence="6 7">CBS 146.42</strain>
    </source>
</reference>
<dbReference type="Proteomes" id="UP000559027">
    <property type="component" value="Unassembled WGS sequence"/>
</dbReference>
<dbReference type="InterPro" id="IPR019826">
    <property type="entry name" value="Carboxylesterase_B_AS"/>
</dbReference>
<organism evidence="6 7">
    <name type="scientific">Leucocoprinus leucothites</name>
    <dbReference type="NCBI Taxonomy" id="201217"/>
    <lineage>
        <taxon>Eukaryota</taxon>
        <taxon>Fungi</taxon>
        <taxon>Dikarya</taxon>
        <taxon>Basidiomycota</taxon>
        <taxon>Agaricomycotina</taxon>
        <taxon>Agaricomycetes</taxon>
        <taxon>Agaricomycetidae</taxon>
        <taxon>Agaricales</taxon>
        <taxon>Agaricineae</taxon>
        <taxon>Agaricaceae</taxon>
        <taxon>Leucocoprinus</taxon>
    </lineage>
</organism>
<dbReference type="PROSITE" id="PS00122">
    <property type="entry name" value="CARBOXYLESTERASE_B_1"/>
    <property type="match status" value="1"/>
</dbReference>
<feature type="compositionally biased region" description="Low complexity" evidence="4">
    <location>
        <begin position="361"/>
        <end position="370"/>
    </location>
</feature>
<dbReference type="OrthoDB" id="3200163at2759"/>
<dbReference type="AlphaFoldDB" id="A0A8H5D2X5"/>
<comment type="similarity">
    <text evidence="1 3">Belongs to the type-B carboxylesterase/lipase family.</text>
</comment>
<feature type="region of interest" description="Disordered" evidence="4">
    <location>
        <begin position="324"/>
        <end position="371"/>
    </location>
</feature>
<keyword evidence="2 3" id="KW-0378">Hydrolase</keyword>
<evidence type="ECO:0000313" key="6">
    <source>
        <dbReference type="EMBL" id="KAF5351202.1"/>
    </source>
</evidence>
<dbReference type="PANTHER" id="PTHR43142">
    <property type="entry name" value="CARBOXYLIC ESTER HYDROLASE"/>
    <property type="match status" value="1"/>
</dbReference>
<name>A0A8H5D2X5_9AGAR</name>
<proteinExistence type="inferred from homology"/>
<dbReference type="SUPFAM" id="SSF53474">
    <property type="entry name" value="alpha/beta-Hydrolases"/>
    <property type="match status" value="1"/>
</dbReference>
<keyword evidence="7" id="KW-1185">Reference proteome</keyword>
<dbReference type="GO" id="GO:0016787">
    <property type="term" value="F:hydrolase activity"/>
    <property type="evidence" value="ECO:0007669"/>
    <property type="project" value="UniProtKB-KW"/>
</dbReference>
<feature type="compositionally biased region" description="Basic residues" evidence="4">
    <location>
        <begin position="343"/>
        <end position="353"/>
    </location>
</feature>
<sequence length="628" mass="71095">MPIVQDHHQSQPYPKLHHVVLDTTFCGVDHPASTPDAPIHQYLGIKYGAIPARFRQSKLFNSYPAITDASKHGPVCPQSQEGKVTEEMLFGLNHVDIPPQNHKQDEFECLNLNITCPAGLTVHSRLPVMVWIHGGGDRGSGSSWIYDGGSIVRKSMEFGKPIILVSLNFRIGLLGFACSPAIREDNVTNGDDGCGNYGLRDQRKALEWIHYYIQGFGGDPENVTLFGESSGAMDIVYQLLSAANETRPMFARAIIQSAIIESYLPDVASAGWHLSRIMSALHVSTVDELRAVDVKKLTDMRSMHRAIDDEEFFRKDWKEYFNHEATPSRPRSEKENTLLKGVVSHRRSSRSRSRLRELHSSSRPPASSAPKLQHLNNLQPLIIGDCCSDSLLWSGSISTWSGPAVVRRLKACTQSLNKANNVLRAFEISSCTPDEELPDRLLELVNDARVAWPTEVIARNAKRERGGRNVWRYVFDQEGPSRGVPHHAADLIYLFDNVPLPDIKSTSDSPVEEVYFDGSYDDVDDDDIEIERRPWEYTEEEEWETYIVDQFSYMRVKDTIQEKWIAFAYGESPWHEDKVFVFGPEGETGERSKSIFEGRRRRQLWKEIFEPLGMQLVQKVGVELSRGP</sequence>
<dbReference type="PANTHER" id="PTHR43142:SF5">
    <property type="entry name" value="CARBOXYLIC ESTER HYDROLASE"/>
    <property type="match status" value="1"/>
</dbReference>
<accession>A0A8H5D2X5</accession>
<dbReference type="EC" id="3.1.1.-" evidence="3"/>
<gene>
    <name evidence="6" type="ORF">D9756_008368</name>
</gene>
<dbReference type="InterPro" id="IPR002018">
    <property type="entry name" value="CarbesteraseB"/>
</dbReference>
<evidence type="ECO:0000256" key="2">
    <source>
        <dbReference type="ARBA" id="ARBA00022801"/>
    </source>
</evidence>
<dbReference type="InterPro" id="IPR029058">
    <property type="entry name" value="AB_hydrolase_fold"/>
</dbReference>
<evidence type="ECO:0000313" key="7">
    <source>
        <dbReference type="Proteomes" id="UP000559027"/>
    </source>
</evidence>
<dbReference type="Pfam" id="PF00135">
    <property type="entry name" value="COesterase"/>
    <property type="match status" value="1"/>
</dbReference>
<evidence type="ECO:0000256" key="4">
    <source>
        <dbReference type="SAM" id="MobiDB-lite"/>
    </source>
</evidence>
<evidence type="ECO:0000256" key="3">
    <source>
        <dbReference type="RuleBase" id="RU361235"/>
    </source>
</evidence>
<dbReference type="EMBL" id="JAACJO010000013">
    <property type="protein sequence ID" value="KAF5351202.1"/>
    <property type="molecule type" value="Genomic_DNA"/>
</dbReference>
<protein>
    <recommendedName>
        <fullName evidence="3">Carboxylic ester hydrolase</fullName>
        <ecNumber evidence="3">3.1.1.-</ecNumber>
    </recommendedName>
</protein>
<dbReference type="Gene3D" id="3.40.50.1820">
    <property type="entry name" value="alpha/beta hydrolase"/>
    <property type="match status" value="1"/>
</dbReference>
<evidence type="ECO:0000259" key="5">
    <source>
        <dbReference type="Pfam" id="PF00135"/>
    </source>
</evidence>
<feature type="domain" description="Carboxylesterase type B" evidence="5">
    <location>
        <begin position="36"/>
        <end position="283"/>
    </location>
</feature>
<comment type="caution">
    <text evidence="6">The sequence shown here is derived from an EMBL/GenBank/DDBJ whole genome shotgun (WGS) entry which is preliminary data.</text>
</comment>
<evidence type="ECO:0000256" key="1">
    <source>
        <dbReference type="ARBA" id="ARBA00005964"/>
    </source>
</evidence>